<comment type="caution">
    <text evidence="1">The sequence shown here is derived from an EMBL/GenBank/DDBJ whole genome shotgun (WGS) entry which is preliminary data.</text>
</comment>
<name>A0ACC2WFN3_9TREE</name>
<dbReference type="Proteomes" id="UP001230649">
    <property type="component" value="Unassembled WGS sequence"/>
</dbReference>
<keyword evidence="2" id="KW-1185">Reference proteome</keyword>
<evidence type="ECO:0000313" key="2">
    <source>
        <dbReference type="Proteomes" id="UP001230649"/>
    </source>
</evidence>
<dbReference type="EMBL" id="JASBWS010000023">
    <property type="protein sequence ID" value="KAJ9110574.1"/>
    <property type="molecule type" value="Genomic_DNA"/>
</dbReference>
<protein>
    <submittedName>
        <fullName evidence="1">Uncharacterized protein</fullName>
    </submittedName>
</protein>
<gene>
    <name evidence="1" type="ORF">QFC20_002903</name>
</gene>
<organism evidence="1 2">
    <name type="scientific">Naganishia adeliensis</name>
    <dbReference type="NCBI Taxonomy" id="92952"/>
    <lineage>
        <taxon>Eukaryota</taxon>
        <taxon>Fungi</taxon>
        <taxon>Dikarya</taxon>
        <taxon>Basidiomycota</taxon>
        <taxon>Agaricomycotina</taxon>
        <taxon>Tremellomycetes</taxon>
        <taxon>Filobasidiales</taxon>
        <taxon>Filobasidiaceae</taxon>
        <taxon>Naganishia</taxon>
    </lineage>
</organism>
<accession>A0ACC2WFN3</accession>
<proteinExistence type="predicted"/>
<evidence type="ECO:0000313" key="1">
    <source>
        <dbReference type="EMBL" id="KAJ9110574.1"/>
    </source>
</evidence>
<sequence length="339" mass="37777">MSSFFSDDEDSSRSDARPTRGRTGRAPPPLARHLRPNDAPIPANNAHASSPTLPSSPRGGDTSFFNNDRASSDVTGMTTFDIDPEPRGKSRRLADLDTAALFGGTGDVPLLDNIDTGGGDLPEGEESDEESINDVTRLIKAWVRERGTPDLMTWQGDLVEECLHKLGQQATMLELLRSDPKTSEEEHFKLIIVQTEMERVKYLVEKFAQYITTTPEAQRLLSQLELSHAQKFVTSHFLNHLPADALGHRYTQLVYTHYTDSVLQSLPEKLRGLEVDFGTQRSMVRKPDKSTPVLIYCKKDLPDIVLSTGERAGLSAKSMHLVRYDLVERYIADGEVEVL</sequence>
<reference evidence="1" key="1">
    <citation type="submission" date="2023-04" db="EMBL/GenBank/DDBJ databases">
        <title>Draft Genome sequencing of Naganishia species isolated from polar environments using Oxford Nanopore Technology.</title>
        <authorList>
            <person name="Leo P."/>
            <person name="Venkateswaran K."/>
        </authorList>
    </citation>
    <scope>NUCLEOTIDE SEQUENCE</scope>
    <source>
        <strain evidence="1">MNA-CCFEE 5262</strain>
    </source>
</reference>